<dbReference type="Pfam" id="PF03323">
    <property type="entry name" value="GerA"/>
    <property type="match status" value="1"/>
</dbReference>
<accession>F8FLK2</accession>
<evidence type="ECO:0000256" key="2">
    <source>
        <dbReference type="ARBA" id="ARBA00023136"/>
    </source>
</evidence>
<proteinExistence type="inferred from homology"/>
<protein>
    <submittedName>
        <fullName evidence="5">GerA family spore germination protein</fullName>
    </submittedName>
</protein>
<dbReference type="PANTHER" id="PTHR22550:SF5">
    <property type="entry name" value="LEUCINE ZIPPER PROTEIN 4"/>
    <property type="match status" value="1"/>
</dbReference>
<evidence type="ECO:0000256" key="4">
    <source>
        <dbReference type="SAM" id="Phobius"/>
    </source>
</evidence>
<dbReference type="InterPro" id="IPR050768">
    <property type="entry name" value="UPF0353/GerABKA_families"/>
</dbReference>
<dbReference type="GO" id="GO:0016020">
    <property type="term" value="C:membrane"/>
    <property type="evidence" value="ECO:0007669"/>
    <property type="project" value="InterPro"/>
</dbReference>
<dbReference type="EMBL" id="CP002869">
    <property type="protein sequence ID" value="AEI44129.1"/>
    <property type="molecule type" value="Genomic_DNA"/>
</dbReference>
<dbReference type="Proteomes" id="UP000006620">
    <property type="component" value="Chromosome"/>
</dbReference>
<keyword evidence="4" id="KW-0812">Transmembrane</keyword>
<dbReference type="PANTHER" id="PTHR22550">
    <property type="entry name" value="SPORE GERMINATION PROTEIN"/>
    <property type="match status" value="1"/>
</dbReference>
<evidence type="ECO:0000256" key="3">
    <source>
        <dbReference type="SAM" id="MobiDB-lite"/>
    </source>
</evidence>
<dbReference type="HOGENOM" id="CLU_021639_4_1_9"/>
<organism evidence="5 6">
    <name type="scientific">Paenibacillus mucilaginosus (strain KNP414)</name>
    <dbReference type="NCBI Taxonomy" id="1036673"/>
    <lineage>
        <taxon>Bacteria</taxon>
        <taxon>Bacillati</taxon>
        <taxon>Bacillota</taxon>
        <taxon>Bacilli</taxon>
        <taxon>Bacillales</taxon>
        <taxon>Paenibacillaceae</taxon>
        <taxon>Paenibacillus</taxon>
    </lineage>
</organism>
<feature type="compositionally biased region" description="Pro residues" evidence="3">
    <location>
        <begin position="495"/>
        <end position="505"/>
    </location>
</feature>
<feature type="region of interest" description="Disordered" evidence="3">
    <location>
        <begin position="486"/>
        <end position="505"/>
    </location>
</feature>
<feature type="transmembrane region" description="Helical" evidence="4">
    <location>
        <begin position="384"/>
        <end position="401"/>
    </location>
</feature>
<reference evidence="5 6" key="2">
    <citation type="journal article" date="2013" name="Genome Announc.">
        <title>Genome Sequence of Growth-Improving Paenibacillus mucilaginosus Strain KNP414.</title>
        <authorList>
            <person name="Lu J.J."/>
            <person name="Wang J.F."/>
            <person name="Hu X.F."/>
        </authorList>
    </citation>
    <scope>NUCLEOTIDE SEQUENCE [LARGE SCALE GENOMIC DNA]</scope>
    <source>
        <strain evidence="5 6">KNP414</strain>
    </source>
</reference>
<dbReference type="GO" id="GO:0009847">
    <property type="term" value="P:spore germination"/>
    <property type="evidence" value="ECO:0007669"/>
    <property type="project" value="InterPro"/>
</dbReference>
<feature type="transmembrane region" description="Helical" evidence="4">
    <location>
        <begin position="413"/>
        <end position="438"/>
    </location>
</feature>
<dbReference type="InterPro" id="IPR004995">
    <property type="entry name" value="Spore_Ger"/>
</dbReference>
<name>F8FLK2_PAEMK</name>
<dbReference type="PIRSF" id="PIRSF005690">
    <property type="entry name" value="GerBA"/>
    <property type="match status" value="1"/>
</dbReference>
<evidence type="ECO:0000256" key="1">
    <source>
        <dbReference type="ARBA" id="ARBA00005278"/>
    </source>
</evidence>
<dbReference type="AlphaFoldDB" id="F8FLK2"/>
<keyword evidence="2 4" id="KW-0472">Membrane</keyword>
<comment type="similarity">
    <text evidence="1">Belongs to the GerABKA family.</text>
</comment>
<sequence length="505" mass="55540">MTSIRQTAKPRVSRELDENMTRLQVTFDRCADVVFRMAEGVPAEHGYCLVYISGIVDTARLGEEVLRPLLAAAGSGEAAADMALLITSAELSRTSDYGSVVDAILGGRAAVFCQGQEEALLISTGGGTRRSVQEPATEAVVRGPREGFTEDIHVNTALIRFKIKSPDLKLEAFTLGEQTRTGVMLAYLEGTADPEVIREVKRRLENIRIDGILESGYIEEFIEDEAFSPFPQLHYTERPDTAAAQLLEGRFAVFVDGTPFVLMAPVTFWEMLQASEDYYERYFIGTLLRWLRLGFLFFALFLPGIYVSVTTYHQDMLPTNLLLSIAAARESIPFPALIETLIMEVAFEALREAGIRLPKTLGQAVSILGALVIGQAAVQAGIVSAPIVIIVSLTGIASFTIPRFNAAISIRILRFPIMIMGGLFGLFGMVIATLWLAVHLCQLRSFGVPYLSGMAPYQKGELGDILVRVPWWRMSRRPLSITGLNRKRMPAGQRPAPPPHSRSKG</sequence>
<reference evidence="6" key="1">
    <citation type="submission" date="2011-06" db="EMBL/GenBank/DDBJ databases">
        <title>Complete genome sequence of Paenibacillus mucilaginosus KNP414.</title>
        <authorList>
            <person name="Wang J."/>
            <person name="Hu S."/>
            <person name="Hu X."/>
            <person name="Zhang B."/>
            <person name="Dong D."/>
            <person name="Zhang S."/>
            <person name="Zhao K."/>
            <person name="Wu D."/>
        </authorList>
    </citation>
    <scope>NUCLEOTIDE SEQUENCE [LARGE SCALE GENOMIC DNA]</scope>
    <source>
        <strain evidence="6">KNP414</strain>
    </source>
</reference>
<dbReference type="PATRIC" id="fig|1036673.3.peg.5200"/>
<dbReference type="KEGG" id="pms:KNP414_05605"/>
<feature type="transmembrane region" description="Helical" evidence="4">
    <location>
        <begin position="290"/>
        <end position="312"/>
    </location>
</feature>
<gene>
    <name evidence="5" type="ordered locus">KNP414_05605</name>
</gene>
<evidence type="ECO:0000313" key="6">
    <source>
        <dbReference type="Proteomes" id="UP000006620"/>
    </source>
</evidence>
<keyword evidence="4" id="KW-1133">Transmembrane helix</keyword>
<dbReference type="RefSeq" id="WP_013919282.1">
    <property type="nucleotide sequence ID" value="NC_015690.1"/>
</dbReference>
<evidence type="ECO:0000313" key="5">
    <source>
        <dbReference type="EMBL" id="AEI44129.1"/>
    </source>
</evidence>